<feature type="region of interest" description="Disordered" evidence="1">
    <location>
        <begin position="882"/>
        <end position="943"/>
    </location>
</feature>
<feature type="compositionally biased region" description="Polar residues" evidence="1">
    <location>
        <begin position="1688"/>
        <end position="1710"/>
    </location>
</feature>
<evidence type="ECO:0000256" key="1">
    <source>
        <dbReference type="SAM" id="MobiDB-lite"/>
    </source>
</evidence>
<feature type="compositionally biased region" description="Acidic residues" evidence="1">
    <location>
        <begin position="804"/>
        <end position="827"/>
    </location>
</feature>
<feature type="region of interest" description="Disordered" evidence="1">
    <location>
        <begin position="1806"/>
        <end position="1825"/>
    </location>
</feature>
<feature type="region of interest" description="Disordered" evidence="1">
    <location>
        <begin position="346"/>
        <end position="365"/>
    </location>
</feature>
<feature type="compositionally biased region" description="Pro residues" evidence="1">
    <location>
        <begin position="53"/>
        <end position="62"/>
    </location>
</feature>
<feature type="compositionally biased region" description="Polar residues" evidence="1">
    <location>
        <begin position="1"/>
        <end position="13"/>
    </location>
</feature>
<feature type="compositionally biased region" description="Basic and acidic residues" evidence="1">
    <location>
        <begin position="918"/>
        <end position="942"/>
    </location>
</feature>
<accession>A0A2T3A2L6</accession>
<feature type="region of interest" description="Disordered" evidence="1">
    <location>
        <begin position="1670"/>
        <end position="1725"/>
    </location>
</feature>
<dbReference type="STRING" id="2025994.A0A2T3A2L6"/>
<feature type="compositionally biased region" description="Basic and acidic residues" evidence="1">
    <location>
        <begin position="882"/>
        <end position="904"/>
    </location>
</feature>
<feature type="compositionally biased region" description="Polar residues" evidence="1">
    <location>
        <begin position="81"/>
        <end position="95"/>
    </location>
</feature>
<feature type="region of interest" description="Disordered" evidence="1">
    <location>
        <begin position="1"/>
        <end position="68"/>
    </location>
</feature>
<keyword evidence="3" id="KW-1185">Reference proteome</keyword>
<sequence>MLPMQRSFSSPSPVQLRAAADATPLTSMRPSTPPSSKSHADSEQPRRASSPEPALPNPPTSVPSPDTMPQTLLVRRVESVQQAPTLHQTTGSNSRKAIVAQPRPPSASVVVQEAVAGPTIRPVSEDQPSPAAKPTTKMLQPLITDAALYTNAYLTPGDEAEGTSLDELAHLVRLSKYQERKRANTRVRLQRTLVSTALSARLTRCGEIAQRNLAECFRSDDKKTFSSLYGAIQDVRKSCDEVRRYALLEPEMEAMHSSAMVSSESLETPTGSVVGTGPMAGSTIPFLHEISADARETFLSFLSKIRNDPDYLATRLCALTNAERGAITNFHSSLEPVESVLPLFNKPHGRGPGSVSGRHSSSNPNPVERLLSFQRHDALSALIHTCFANSAGPDSAEDKRRTDIWATACARLISKSATESKAGNENVPIEPVLIHVLNVWSVMREWSGRSNMEWYLMKILEDGAFLLSRAEDQHGTRFNISDWTSKDQIAAEEFYDRATDELFEILDDEDATGLPEGLIELGNQILRRLDHKYVESTRKWLVYKWLFSVWLLGVVVHPESHGMMTDYHITEYGRQKILKQVAMKASSIVVDMLWKAGPVSTSPKIKAHIDNLLGRFKNSRSKPRPRLLKARSLTSLRETAEVHPYLVVSPADLVTLVNALFPERRPMSSHSMRSGAPSISGMSVLSQPMSIRTTMSNPNFETASIISTSVSSVLSDTTTAADALDHQATGTSARSSPPLGPRPSHERLGHFEEDGCRLRLALQELMESLGPDALQGSCHPCAERWAVLFISADGRSLSTHMTYDPDDEPEEENSSSLSDTDEDDMDDDRPALDKDYHQLRDSIFKLVEDFEIPQSSEQDTSKFSNRTSTLKKYRSRTKIITTERIREVREPRDSRQSRQAREPSRNPYRQRLLGQDGPSRDDLSESPTEKGKEIAGKAHDQAEPTPTLIAMLEAAVSQTRAQSDYSASYSYYNALLQLSALASSSLRANGFATLLNIFSRGPRDSIRRSASAIEDYDAWLVWLKQSQERAEGFLDSMVKRLRALRDKMWYVTDVRNSAPYEHSRSIAVALKNMGMRRKVSTHQRSRNLPRGAPSTYIYRTESQIIELLAASEEQGGPNKLSDDQAEKTSLFLKEYNIENFCRGEERIHRFCCEVEACIGKLIGHDIMDGPVLWSSELFARDKRQLEAPPVRREIPASTFSNDDTSSIASDSERRFAPISGRTGSLAARDLRGITALNASALSLESNRYGFSTRSTLMSDPLDSGDYFGHASPVHTIDSASTYWSPFQSGASVASTNTSRAHSPTTSITNFSGAMPFHHGHGHAAGRPGTGISVNDAAHQHHQQQQRLSDEKARFLQDLRQTLTSLLLSDLGNLVFSRGSETDGWFEDLGQDCIDRRNAAERKAKNKRTKPRVIEKKKSFGNLRDANMAADVAKGPTGDRSASELHNQLANSLGRDNDSSATSDTMSSMKSSKSRKDAMPEFPFTSAYQRLLRMFCVHPNPYAKLNALYELEHLIVASLSSGNSRRRLAWLAKTAEMEAENQGSANRLRPFDEAIDTLRERRSHTMQFPGLGRMPSGNLNPETRSVINTATAATNSDAIATVLQSLFRNADIRPKTLFRDLQFIATFVPTSILDKTDRGKAFWDCAIAAMGLKQEVCRTMVEMADEIVGVHTTKSRKSRPPAPSSTASDSINGEESQRPSPNAEEQATRVASVSPPTPPPPSTSYQLEDAARMLVITAKEGDPTSQRELALFYLSNPELVERTTLPLSKPREVFKQAVMEKFRGANSGSSSNSRYGQYHERIGAGQLHRPGSSGSAAGMGNGGVDKSDVRSDPAIMCVAIHWMEAAEQGNDEVARTFLGQNDELGGF</sequence>
<organism evidence="2 3">
    <name type="scientific">Coniella lustricola</name>
    <dbReference type="NCBI Taxonomy" id="2025994"/>
    <lineage>
        <taxon>Eukaryota</taxon>
        <taxon>Fungi</taxon>
        <taxon>Dikarya</taxon>
        <taxon>Ascomycota</taxon>
        <taxon>Pezizomycotina</taxon>
        <taxon>Sordariomycetes</taxon>
        <taxon>Sordariomycetidae</taxon>
        <taxon>Diaporthales</taxon>
        <taxon>Schizoparmaceae</taxon>
        <taxon>Coniella</taxon>
    </lineage>
</organism>
<feature type="region of interest" description="Disordered" evidence="1">
    <location>
        <begin position="797"/>
        <end position="832"/>
    </location>
</feature>
<evidence type="ECO:0000313" key="3">
    <source>
        <dbReference type="Proteomes" id="UP000241462"/>
    </source>
</evidence>
<dbReference type="Proteomes" id="UP000241462">
    <property type="component" value="Unassembled WGS sequence"/>
</dbReference>
<feature type="region of interest" description="Disordered" evidence="1">
    <location>
        <begin position="1451"/>
        <end position="1476"/>
    </location>
</feature>
<gene>
    <name evidence="2" type="ORF">BD289DRAFT_484257</name>
</gene>
<reference evidence="2 3" key="1">
    <citation type="journal article" date="2018" name="Mycol. Prog.">
        <title>Coniella lustricola, a new species from submerged detritus.</title>
        <authorList>
            <person name="Raudabaugh D.B."/>
            <person name="Iturriaga T."/>
            <person name="Carver A."/>
            <person name="Mondo S."/>
            <person name="Pangilinan J."/>
            <person name="Lipzen A."/>
            <person name="He G."/>
            <person name="Amirebrahimi M."/>
            <person name="Grigoriev I.V."/>
            <person name="Miller A.N."/>
        </authorList>
    </citation>
    <scope>NUCLEOTIDE SEQUENCE [LARGE SCALE GENOMIC DNA]</scope>
    <source>
        <strain evidence="2 3">B22-T-1</strain>
    </source>
</reference>
<evidence type="ECO:0000313" key="2">
    <source>
        <dbReference type="EMBL" id="PSR81739.1"/>
    </source>
</evidence>
<feature type="compositionally biased region" description="Polar residues" evidence="1">
    <location>
        <begin position="24"/>
        <end position="37"/>
    </location>
</feature>
<feature type="region of interest" description="Disordered" evidence="1">
    <location>
        <begin position="1399"/>
        <end position="1419"/>
    </location>
</feature>
<feature type="region of interest" description="Disordered" evidence="1">
    <location>
        <begin position="81"/>
        <end position="105"/>
    </location>
</feature>
<dbReference type="OrthoDB" id="3548913at2759"/>
<feature type="compositionally biased region" description="Low complexity" evidence="1">
    <location>
        <begin position="1458"/>
        <end position="1470"/>
    </location>
</feature>
<dbReference type="PANTHER" id="PTHR42064">
    <property type="entry name" value="YALI0F28677P"/>
    <property type="match status" value="1"/>
</dbReference>
<dbReference type="EMBL" id="KZ678495">
    <property type="protein sequence ID" value="PSR81739.1"/>
    <property type="molecule type" value="Genomic_DNA"/>
</dbReference>
<name>A0A2T3A2L6_9PEZI</name>
<protein>
    <submittedName>
        <fullName evidence="2">Uncharacterized protein</fullName>
    </submittedName>
</protein>
<feature type="region of interest" description="Disordered" evidence="1">
    <location>
        <begin position="1424"/>
        <end position="1443"/>
    </location>
</feature>
<dbReference type="PANTHER" id="PTHR42064:SF1">
    <property type="entry name" value="YALI0F28677P"/>
    <property type="match status" value="1"/>
</dbReference>
<feature type="region of interest" description="Disordered" evidence="1">
    <location>
        <begin position="723"/>
        <end position="749"/>
    </location>
</feature>
<proteinExistence type="predicted"/>
<dbReference type="InParanoid" id="A0A2T3A2L6"/>